<evidence type="ECO:0000256" key="3">
    <source>
        <dbReference type="ARBA" id="ARBA00022884"/>
    </source>
</evidence>
<keyword evidence="9" id="KW-1185">Reference proteome</keyword>
<keyword evidence="2 6" id="KW-0889">Transcription antitermination</keyword>
<keyword evidence="5 6" id="KW-0804">Transcription</keyword>
<dbReference type="PANTHER" id="PTHR11078">
    <property type="entry name" value="N UTILIZATION SUBSTANCE PROTEIN B-RELATED"/>
    <property type="match status" value="1"/>
</dbReference>
<evidence type="ECO:0000259" key="7">
    <source>
        <dbReference type="Pfam" id="PF01029"/>
    </source>
</evidence>
<reference evidence="8 9" key="1">
    <citation type="submission" date="2019-06" db="EMBL/GenBank/DDBJ databases">
        <title>Persicimonas caeni gen. nov., sp. nov., a predatory bacterium isolated from solar saltern.</title>
        <authorList>
            <person name="Wang S."/>
        </authorList>
    </citation>
    <scope>NUCLEOTIDE SEQUENCE [LARGE SCALE GENOMIC DNA]</scope>
    <source>
        <strain evidence="8 9">YN101</strain>
    </source>
</reference>
<evidence type="ECO:0000313" key="9">
    <source>
        <dbReference type="Proteomes" id="UP000315995"/>
    </source>
</evidence>
<keyword evidence="4 6" id="KW-0805">Transcription regulation</keyword>
<dbReference type="EMBL" id="CP041186">
    <property type="protein sequence ID" value="QDG53770.1"/>
    <property type="molecule type" value="Genomic_DNA"/>
</dbReference>
<dbReference type="GO" id="GO:0005829">
    <property type="term" value="C:cytosol"/>
    <property type="evidence" value="ECO:0007669"/>
    <property type="project" value="TreeGrafter"/>
</dbReference>
<dbReference type="PANTHER" id="PTHR11078:SF3">
    <property type="entry name" value="ANTITERMINATION NUSB DOMAIN-CONTAINING PROTEIN"/>
    <property type="match status" value="1"/>
</dbReference>
<dbReference type="InterPro" id="IPR011605">
    <property type="entry name" value="NusB_fam"/>
</dbReference>
<name>A0A4Y6PZU9_PERCE</name>
<comment type="function">
    <text evidence="6">Involved in transcription antitermination. Required for transcription of ribosomal RNA (rRNA) genes. Binds specifically to the boxA antiterminator sequence of the ribosomal RNA (rrn) operons.</text>
</comment>
<protein>
    <recommendedName>
        <fullName evidence="6">Transcription antitermination protein NusB</fullName>
    </recommendedName>
    <alternativeName>
        <fullName evidence="6">Antitermination factor NusB</fullName>
    </alternativeName>
</protein>
<dbReference type="NCBIfam" id="TIGR01951">
    <property type="entry name" value="nusB"/>
    <property type="match status" value="1"/>
</dbReference>
<keyword evidence="3 6" id="KW-0694">RNA-binding</keyword>
<evidence type="ECO:0000256" key="4">
    <source>
        <dbReference type="ARBA" id="ARBA00023015"/>
    </source>
</evidence>
<evidence type="ECO:0000256" key="5">
    <source>
        <dbReference type="ARBA" id="ARBA00023163"/>
    </source>
</evidence>
<gene>
    <name evidence="6 8" type="primary">nusB</name>
    <name evidence="8" type="ORF">FIV42_24410</name>
</gene>
<dbReference type="HAMAP" id="MF_00073">
    <property type="entry name" value="NusB"/>
    <property type="match status" value="1"/>
</dbReference>
<dbReference type="GO" id="GO:0003723">
    <property type="term" value="F:RNA binding"/>
    <property type="evidence" value="ECO:0007669"/>
    <property type="project" value="UniProtKB-UniRule"/>
</dbReference>
<dbReference type="Proteomes" id="UP000315995">
    <property type="component" value="Chromosome"/>
</dbReference>
<evidence type="ECO:0000256" key="6">
    <source>
        <dbReference type="HAMAP-Rule" id="MF_00073"/>
    </source>
</evidence>
<organism evidence="8 9">
    <name type="scientific">Persicimonas caeni</name>
    <dbReference type="NCBI Taxonomy" id="2292766"/>
    <lineage>
        <taxon>Bacteria</taxon>
        <taxon>Deltaproteobacteria</taxon>
        <taxon>Bradymonadales</taxon>
        <taxon>Bradymonadaceae</taxon>
        <taxon>Persicimonas</taxon>
    </lineage>
</organism>
<evidence type="ECO:0000256" key="1">
    <source>
        <dbReference type="ARBA" id="ARBA00005952"/>
    </source>
</evidence>
<dbReference type="GO" id="GO:0031564">
    <property type="term" value="P:transcription antitermination"/>
    <property type="evidence" value="ECO:0007669"/>
    <property type="project" value="UniProtKB-KW"/>
</dbReference>
<dbReference type="RefSeq" id="WP_141200224.1">
    <property type="nucleotide sequence ID" value="NZ_CP041186.1"/>
</dbReference>
<evidence type="ECO:0000256" key="2">
    <source>
        <dbReference type="ARBA" id="ARBA00022814"/>
    </source>
</evidence>
<dbReference type="GO" id="GO:0006353">
    <property type="term" value="P:DNA-templated transcription termination"/>
    <property type="evidence" value="ECO:0007669"/>
    <property type="project" value="UniProtKB-UniRule"/>
</dbReference>
<dbReference type="AlphaFoldDB" id="A0A4Y6PZU9"/>
<dbReference type="OrthoDB" id="9797817at2"/>
<feature type="domain" description="NusB/RsmB/TIM44" evidence="7">
    <location>
        <begin position="7"/>
        <end position="133"/>
    </location>
</feature>
<sequence length="144" mass="16315">MSVQQKKAREAALWALYGMDVTGQLVPKAAEGFYPISSDLDDELTEVWHDVEARVHGVVEELPRIDDEVQRVSPRWRLERMAVIDRNILRLGAWELFNRQTPAIVVINACVELAKEYGEQNTPGFVNGLLDQICKDHGIQISSE</sequence>
<dbReference type="Gene3D" id="1.10.940.10">
    <property type="entry name" value="NusB-like"/>
    <property type="match status" value="1"/>
</dbReference>
<dbReference type="InterPro" id="IPR006027">
    <property type="entry name" value="NusB_RsmB_TIM44"/>
</dbReference>
<dbReference type="Pfam" id="PF01029">
    <property type="entry name" value="NusB"/>
    <property type="match status" value="1"/>
</dbReference>
<accession>A0A4Y6PZU9</accession>
<comment type="similarity">
    <text evidence="1 6">Belongs to the NusB family.</text>
</comment>
<proteinExistence type="inferred from homology"/>
<dbReference type="SUPFAM" id="SSF48013">
    <property type="entry name" value="NusB-like"/>
    <property type="match status" value="1"/>
</dbReference>
<evidence type="ECO:0000313" key="8">
    <source>
        <dbReference type="EMBL" id="QDG53770.1"/>
    </source>
</evidence>
<accession>A0A5B8YBH4</accession>
<dbReference type="InterPro" id="IPR035926">
    <property type="entry name" value="NusB-like_sf"/>
</dbReference>